<dbReference type="GO" id="GO:0006355">
    <property type="term" value="P:regulation of DNA-templated transcription"/>
    <property type="evidence" value="ECO:0007669"/>
    <property type="project" value="InterPro"/>
</dbReference>
<dbReference type="GO" id="GO:0000439">
    <property type="term" value="C:transcription factor TFIIH core complex"/>
    <property type="evidence" value="ECO:0007669"/>
    <property type="project" value="UniProtKB-UniRule"/>
</dbReference>
<evidence type="ECO:0000256" key="3">
    <source>
        <dbReference type="ARBA" id="ARBA00022723"/>
    </source>
</evidence>
<evidence type="ECO:0008006" key="15">
    <source>
        <dbReference type="Google" id="ProtNLM"/>
    </source>
</evidence>
<comment type="subcellular location">
    <subcellularLocation>
        <location evidence="1 11">Nucleus</location>
    </subcellularLocation>
</comment>
<evidence type="ECO:0000256" key="5">
    <source>
        <dbReference type="ARBA" id="ARBA00022771"/>
    </source>
</evidence>
<gene>
    <name evidence="13" type="ORF">CDCA_CDCA06G1779</name>
</gene>
<evidence type="ECO:0000313" key="13">
    <source>
        <dbReference type="EMBL" id="KAK4535754.1"/>
    </source>
</evidence>
<name>A0AAV9ITZ0_CYACA</name>
<feature type="region of interest" description="Disordered" evidence="12">
    <location>
        <begin position="279"/>
        <end position="299"/>
    </location>
</feature>
<keyword evidence="5 11" id="KW-0863">Zinc-finger</keyword>
<dbReference type="GO" id="GO:0008270">
    <property type="term" value="F:zinc ion binding"/>
    <property type="evidence" value="ECO:0007669"/>
    <property type="project" value="UniProtKB-KW"/>
</dbReference>
<dbReference type="Pfam" id="PF03850">
    <property type="entry name" value="Tfb4"/>
    <property type="match status" value="2"/>
</dbReference>
<evidence type="ECO:0000256" key="4">
    <source>
        <dbReference type="ARBA" id="ARBA00022763"/>
    </source>
</evidence>
<accession>A0AAV9ITZ0</accession>
<evidence type="ECO:0000256" key="6">
    <source>
        <dbReference type="ARBA" id="ARBA00022833"/>
    </source>
</evidence>
<dbReference type="PANTHER" id="PTHR12831">
    <property type="entry name" value="TRANSCRIPTION INITIATION FACTOR IIH TFIIH , POLYPEPTIDE 3-RELATED"/>
    <property type="match status" value="1"/>
</dbReference>
<dbReference type="AlphaFoldDB" id="A0AAV9ITZ0"/>
<dbReference type="GO" id="GO:0006289">
    <property type="term" value="P:nucleotide-excision repair"/>
    <property type="evidence" value="ECO:0007669"/>
    <property type="project" value="UniProtKB-UniRule"/>
</dbReference>
<evidence type="ECO:0000256" key="10">
    <source>
        <dbReference type="ARBA" id="ARBA00023242"/>
    </source>
</evidence>
<keyword evidence="9 11" id="KW-0234">DNA repair</keyword>
<evidence type="ECO:0000256" key="9">
    <source>
        <dbReference type="ARBA" id="ARBA00023204"/>
    </source>
</evidence>
<dbReference type="Gene3D" id="3.40.50.410">
    <property type="entry name" value="von Willebrand factor, type A domain"/>
    <property type="match status" value="1"/>
</dbReference>
<dbReference type="GO" id="GO:0005675">
    <property type="term" value="C:transcription factor TFIIH holo complex"/>
    <property type="evidence" value="ECO:0007669"/>
    <property type="project" value="UniProtKB-UniRule"/>
</dbReference>
<keyword evidence="6 11" id="KW-0862">Zinc</keyword>
<dbReference type="Proteomes" id="UP001301350">
    <property type="component" value="Unassembled WGS sequence"/>
</dbReference>
<protein>
    <recommendedName>
        <fullName evidence="15">RNA polymerase II transcription factor B subunit 4</fullName>
    </recommendedName>
</protein>
<evidence type="ECO:0000313" key="14">
    <source>
        <dbReference type="Proteomes" id="UP001301350"/>
    </source>
</evidence>
<dbReference type="InterPro" id="IPR036465">
    <property type="entry name" value="vWFA_dom_sf"/>
</dbReference>
<sequence length="361" mass="37986">MTQEDDTRSAVDAAETWLVLLDCNLAAWSLHGRDTLPNAVDGLLVLLRAFCLLHRGNRLIWLGYREAGRAEYFLLPSSEATEEQTGAVETLEALDDEIGLVRSVVEFASADSATNTTAPGDADAAVVVRPSTLALALSLGLCALHARGWLTRSSAWDGRDWAPSTGDASAPLVSTSAATPRVRCLVVSSPAPDDPAQLVSVMNAAIRAQHAQMVIDVLRWVVRPSDAPAAAASTCSAFLQQCAFLTNGVYIECDGSFADAMSELLAQVLPSTATRALLLPPPTSTPSGRRPAPAEHGPRARVVHDVDLRATCFATGDKVELGYVCSCCLSVFASPRAVCATCQAPFADRSDVDAAPASTAP</sequence>
<evidence type="ECO:0000256" key="1">
    <source>
        <dbReference type="ARBA" id="ARBA00004123"/>
    </source>
</evidence>
<keyword evidence="7 11" id="KW-0805">Transcription regulation</keyword>
<comment type="similarity">
    <text evidence="2 11">Belongs to the TFB4 family.</text>
</comment>
<keyword evidence="3 11" id="KW-0479">Metal-binding</keyword>
<keyword evidence="14" id="KW-1185">Reference proteome</keyword>
<dbReference type="PANTHER" id="PTHR12831:SF0">
    <property type="entry name" value="GENERAL TRANSCRIPTION FACTOR IIH SUBUNIT 3"/>
    <property type="match status" value="1"/>
</dbReference>
<dbReference type="InterPro" id="IPR004600">
    <property type="entry name" value="TFIIH_Tfb4/GTF2H3"/>
</dbReference>
<evidence type="ECO:0000256" key="8">
    <source>
        <dbReference type="ARBA" id="ARBA00023163"/>
    </source>
</evidence>
<keyword evidence="4 11" id="KW-0227">DNA damage</keyword>
<comment type="caution">
    <text evidence="13">The sequence shown here is derived from an EMBL/GenBank/DDBJ whole genome shotgun (WGS) entry which is preliminary data.</text>
</comment>
<evidence type="ECO:0000256" key="7">
    <source>
        <dbReference type="ARBA" id="ARBA00023015"/>
    </source>
</evidence>
<dbReference type="EMBL" id="JANCYW010000006">
    <property type="protein sequence ID" value="KAK4535754.1"/>
    <property type="molecule type" value="Genomic_DNA"/>
</dbReference>
<reference evidence="13 14" key="1">
    <citation type="submission" date="2022-07" db="EMBL/GenBank/DDBJ databases">
        <title>Genome-wide signatures of adaptation to extreme environments.</title>
        <authorList>
            <person name="Cho C.H."/>
            <person name="Yoon H.S."/>
        </authorList>
    </citation>
    <scope>NUCLEOTIDE SEQUENCE [LARGE SCALE GENOMIC DNA]</scope>
    <source>
        <strain evidence="13 14">DBV 063 E5</strain>
    </source>
</reference>
<organism evidence="13 14">
    <name type="scientific">Cyanidium caldarium</name>
    <name type="common">Red alga</name>
    <dbReference type="NCBI Taxonomy" id="2771"/>
    <lineage>
        <taxon>Eukaryota</taxon>
        <taxon>Rhodophyta</taxon>
        <taxon>Bangiophyceae</taxon>
        <taxon>Cyanidiales</taxon>
        <taxon>Cyanidiaceae</taxon>
        <taxon>Cyanidium</taxon>
    </lineage>
</organism>
<proteinExistence type="inferred from homology"/>
<evidence type="ECO:0000256" key="11">
    <source>
        <dbReference type="RuleBase" id="RU368090"/>
    </source>
</evidence>
<keyword evidence="10 11" id="KW-0539">Nucleus</keyword>
<evidence type="ECO:0000256" key="12">
    <source>
        <dbReference type="SAM" id="MobiDB-lite"/>
    </source>
</evidence>
<keyword evidence="8 11" id="KW-0804">Transcription</keyword>
<evidence type="ECO:0000256" key="2">
    <source>
        <dbReference type="ARBA" id="ARBA00005273"/>
    </source>
</evidence>